<keyword evidence="5" id="KW-1185">Reference proteome</keyword>
<keyword evidence="3" id="KW-0378">Hydrolase</keyword>
<dbReference type="PANTHER" id="PTHR22835:SF507">
    <property type="entry name" value="GDSL-LIKE LIPASE_ACYLHYDROLASE SUPERFAMILY PROTEIN"/>
    <property type="match status" value="1"/>
</dbReference>
<keyword evidence="2" id="KW-0732">Signal</keyword>
<evidence type="ECO:0000256" key="4">
    <source>
        <dbReference type="ARBA" id="ARBA00023180"/>
    </source>
</evidence>
<dbReference type="AlphaFoldDB" id="A0A6J1J5S7"/>
<evidence type="ECO:0000313" key="5">
    <source>
        <dbReference type="Proteomes" id="UP000504608"/>
    </source>
</evidence>
<dbReference type="Pfam" id="PF00657">
    <property type="entry name" value="Lipase_GDSL"/>
    <property type="match status" value="1"/>
</dbReference>
<dbReference type="InterPro" id="IPR001087">
    <property type="entry name" value="GDSL"/>
</dbReference>
<dbReference type="PANTHER" id="PTHR22835">
    <property type="entry name" value="ZINC FINGER FYVE DOMAIN CONTAINING PROTEIN"/>
    <property type="match status" value="1"/>
</dbReference>
<dbReference type="GO" id="GO:0016788">
    <property type="term" value="F:hydrolase activity, acting on ester bonds"/>
    <property type="evidence" value="ECO:0007669"/>
    <property type="project" value="InterPro"/>
</dbReference>
<dbReference type="InterPro" id="IPR036514">
    <property type="entry name" value="SGNH_hydro_sf"/>
</dbReference>
<dbReference type="CDD" id="cd01837">
    <property type="entry name" value="SGNH_plant_lipase_like"/>
    <property type="match status" value="1"/>
</dbReference>
<protein>
    <submittedName>
        <fullName evidence="6">GDSL esterase/lipase At3g62280-like</fullName>
    </submittedName>
</protein>
<reference evidence="6" key="1">
    <citation type="submission" date="2025-08" db="UniProtKB">
        <authorList>
            <consortium name="RefSeq"/>
        </authorList>
    </citation>
    <scope>IDENTIFICATION</scope>
    <source>
        <tissue evidence="6">Young leaves</tissue>
    </source>
</reference>
<dbReference type="KEGG" id="cmax:111482013"/>
<evidence type="ECO:0000313" key="6">
    <source>
        <dbReference type="RefSeq" id="XP_022983405.1"/>
    </source>
</evidence>
<evidence type="ECO:0000256" key="3">
    <source>
        <dbReference type="ARBA" id="ARBA00022801"/>
    </source>
</evidence>
<dbReference type="InterPro" id="IPR035669">
    <property type="entry name" value="SGNH_plant_lipase-like"/>
</dbReference>
<organism evidence="5 6">
    <name type="scientific">Cucurbita maxima</name>
    <name type="common">Pumpkin</name>
    <name type="synonym">Winter squash</name>
    <dbReference type="NCBI Taxonomy" id="3661"/>
    <lineage>
        <taxon>Eukaryota</taxon>
        <taxon>Viridiplantae</taxon>
        <taxon>Streptophyta</taxon>
        <taxon>Embryophyta</taxon>
        <taxon>Tracheophyta</taxon>
        <taxon>Spermatophyta</taxon>
        <taxon>Magnoliopsida</taxon>
        <taxon>eudicotyledons</taxon>
        <taxon>Gunneridae</taxon>
        <taxon>Pentapetalae</taxon>
        <taxon>rosids</taxon>
        <taxon>fabids</taxon>
        <taxon>Cucurbitales</taxon>
        <taxon>Cucurbitaceae</taxon>
        <taxon>Cucurbiteae</taxon>
        <taxon>Cucurbita</taxon>
    </lineage>
</organism>
<gene>
    <name evidence="6" type="primary">LOC111482013</name>
</gene>
<dbReference type="RefSeq" id="XP_022983405.1">
    <property type="nucleotide sequence ID" value="XM_023127637.1"/>
</dbReference>
<dbReference type="SUPFAM" id="SSF52266">
    <property type="entry name" value="SGNH hydrolase"/>
    <property type="match status" value="1"/>
</dbReference>
<evidence type="ECO:0000256" key="1">
    <source>
        <dbReference type="ARBA" id="ARBA00008668"/>
    </source>
</evidence>
<dbReference type="GeneID" id="111482013"/>
<keyword evidence="4" id="KW-0325">Glycoprotein</keyword>
<sequence>MVIIVWVRTKKMTKSRSRTTTLMFDPKHNPFWVCVISLAIFIPSTSCTPTPPTLINFGDSNSDTGGVLAGTGLPIGLPHGITFFHHGTGRFGDGRLIIDFFCEDLKLRYLSPYLESLAPNFTSGVNFAVSGATTLPQFVPFALDVQIRQFIHFKNRSLHLQSLGKTKNIMDEEGFKNGVYMIDIGQNDLLVALYASNLTYKPVAQKIPSFLAEIKLAIQNLYANGGRKFWIHNTGPLGCSPKELALHPHTHKDVDQIGCLRVHNQVAKSFNKDLKNVCKQLRSQFKDAIVVYVDVYTIKYNLFVHPDVYGFEKALMACCGYGGAPNNYNVKATCGQPGYSICANPLRSIVWDGVHYSEAANRVVASAILSAHFSTPQLTLRQLFLL</sequence>
<accession>A0A6J1J5S7</accession>
<dbReference type="Gene3D" id="3.40.50.1110">
    <property type="entry name" value="SGNH hydrolase"/>
    <property type="match status" value="1"/>
</dbReference>
<dbReference type="Proteomes" id="UP000504608">
    <property type="component" value="Unplaced"/>
</dbReference>
<name>A0A6J1J5S7_CUCMA</name>
<comment type="similarity">
    <text evidence="1">Belongs to the 'GDSL' lipolytic enzyme family.</text>
</comment>
<dbReference type="OrthoDB" id="655468at2759"/>
<evidence type="ECO:0000256" key="2">
    <source>
        <dbReference type="ARBA" id="ARBA00022729"/>
    </source>
</evidence>
<proteinExistence type="inferred from homology"/>